<evidence type="ECO:0000256" key="2">
    <source>
        <dbReference type="SAM" id="Phobius"/>
    </source>
</evidence>
<accession>A0ABV8HNZ9</accession>
<dbReference type="PANTHER" id="PTHR38454">
    <property type="entry name" value="INTEGRAL MEMBRANE PROTEIN-RELATED"/>
    <property type="match status" value="1"/>
</dbReference>
<dbReference type="Proteomes" id="UP001595765">
    <property type="component" value="Unassembled WGS sequence"/>
</dbReference>
<evidence type="ECO:0000313" key="4">
    <source>
        <dbReference type="EMBL" id="MFC4033724.1"/>
    </source>
</evidence>
<keyword evidence="5" id="KW-1185">Reference proteome</keyword>
<feature type="signal peptide" evidence="3">
    <location>
        <begin position="1"/>
        <end position="24"/>
    </location>
</feature>
<dbReference type="PANTHER" id="PTHR38454:SF1">
    <property type="entry name" value="INTEGRAL MEMBRANE PROTEIN"/>
    <property type="match status" value="1"/>
</dbReference>
<feature type="transmembrane region" description="Helical" evidence="2">
    <location>
        <begin position="373"/>
        <end position="390"/>
    </location>
</feature>
<proteinExistence type="predicted"/>
<name>A0ABV8HNZ9_9ACTN</name>
<keyword evidence="3" id="KW-0732">Signal</keyword>
<feature type="region of interest" description="Disordered" evidence="1">
    <location>
        <begin position="586"/>
        <end position="606"/>
    </location>
</feature>
<evidence type="ECO:0000256" key="1">
    <source>
        <dbReference type="SAM" id="MobiDB-lite"/>
    </source>
</evidence>
<feature type="transmembrane region" description="Helical" evidence="2">
    <location>
        <begin position="106"/>
        <end position="129"/>
    </location>
</feature>
<feature type="transmembrane region" description="Helical" evidence="2">
    <location>
        <begin position="161"/>
        <end position="178"/>
    </location>
</feature>
<feature type="transmembrane region" description="Helical" evidence="2">
    <location>
        <begin position="426"/>
        <end position="443"/>
    </location>
</feature>
<dbReference type="InterPro" id="IPR018580">
    <property type="entry name" value="Uncharacterised_YfhO"/>
</dbReference>
<feature type="chain" id="PRO_5047539189" evidence="3">
    <location>
        <begin position="25"/>
        <end position="888"/>
    </location>
</feature>
<feature type="transmembrane region" description="Helical" evidence="2">
    <location>
        <begin position="337"/>
        <end position="353"/>
    </location>
</feature>
<feature type="transmembrane region" description="Helical" evidence="2">
    <location>
        <begin position="185"/>
        <end position="215"/>
    </location>
</feature>
<keyword evidence="2" id="KW-0812">Transmembrane</keyword>
<organism evidence="4 5">
    <name type="scientific">Streptomyces polygonati</name>
    <dbReference type="NCBI Taxonomy" id="1617087"/>
    <lineage>
        <taxon>Bacteria</taxon>
        <taxon>Bacillati</taxon>
        <taxon>Actinomycetota</taxon>
        <taxon>Actinomycetes</taxon>
        <taxon>Kitasatosporales</taxon>
        <taxon>Streptomycetaceae</taxon>
        <taxon>Streptomyces</taxon>
    </lineage>
</organism>
<feature type="transmembrane region" description="Helical" evidence="2">
    <location>
        <begin position="397"/>
        <end position="414"/>
    </location>
</feature>
<comment type="caution">
    <text evidence="4">The sequence shown here is derived from an EMBL/GenBank/DDBJ whole genome shotgun (WGS) entry which is preliminary data.</text>
</comment>
<dbReference type="EMBL" id="JBHSBB010000013">
    <property type="protein sequence ID" value="MFC4033724.1"/>
    <property type="molecule type" value="Genomic_DNA"/>
</dbReference>
<gene>
    <name evidence="4" type="ORF">ACFO3J_19880</name>
</gene>
<dbReference type="Pfam" id="PF09586">
    <property type="entry name" value="YfhO"/>
    <property type="match status" value="1"/>
</dbReference>
<dbReference type="RefSeq" id="WP_386430800.1">
    <property type="nucleotide sequence ID" value="NZ_JBHSBB010000013.1"/>
</dbReference>
<keyword evidence="2" id="KW-0472">Membrane</keyword>
<feature type="region of interest" description="Disordered" evidence="1">
    <location>
        <begin position="868"/>
        <end position="888"/>
    </location>
</feature>
<evidence type="ECO:0000256" key="3">
    <source>
        <dbReference type="SAM" id="SignalP"/>
    </source>
</evidence>
<evidence type="ECO:0000313" key="5">
    <source>
        <dbReference type="Proteomes" id="UP001595765"/>
    </source>
</evidence>
<reference evidence="5" key="1">
    <citation type="journal article" date="2019" name="Int. J. Syst. Evol. Microbiol.">
        <title>The Global Catalogue of Microorganisms (GCM) 10K type strain sequencing project: providing services to taxonomists for standard genome sequencing and annotation.</title>
        <authorList>
            <consortium name="The Broad Institute Genomics Platform"/>
            <consortium name="The Broad Institute Genome Sequencing Center for Infectious Disease"/>
            <person name="Wu L."/>
            <person name="Ma J."/>
        </authorList>
    </citation>
    <scope>NUCLEOTIDE SEQUENCE [LARGE SCALE GENOMIC DNA]</scope>
    <source>
        <strain evidence="5">CGMCC 4.7237</strain>
    </source>
</reference>
<feature type="transmembrane region" description="Helical" evidence="2">
    <location>
        <begin position="136"/>
        <end position="155"/>
    </location>
</feature>
<sequence>MTSEHIGRLRAALIAASLTMVAFCAGDAAARQYPFGPRTRDVSDLGNQYIPFHAHFWDLLHGKADGGWLLNWQSGYGSSFLPDFGTYLASPFAPLVALFPRDRIDLAVYVISVLKLGSAAAAMAVLLLMLRPGPRWAAGMLGASYALCGWTLMLASYDPMWLDGLIAFPLLCMVGEWARTGRRPIAGVLVVALAWAANFYTAYMVTIGAALFLAARLLTEPTPAPTPALASASTSPSGRRPLTPGRHAALTFGRAALTTLLGVGLTAPVLLTIVKGTKLASPISPVGFRQMPVSDLLMRLLPGTYGFSTPSTYVDTAALLLAFVLPFHPAVPRRTRIVWPVLVVVVAASFDWRPTHLMWHAFTTPNGSPYRQTFVLSGIMVIAAWHSVAHRLPGPRQLAYGAGLMGLMTALVAVDADHGLTSPATYPLLAVGLVAAVGSLLLLRRLADKGIVSVRGSAPAMLAVGVLLATQLGQSAVGNAWIDHKRPGLMDDYATWGTRQNLQREAIATSDAWPRYRTDPGREQTVGNDPLAVGGQGAQYYSSLTSAVWVSTLEALGGGWTSHGRSPQSFDNPVTDVIFSVGARVHSPVDPHHGGPPQSAPPPVTRQAVPPLVTVRATAPTAGYGRSPYRNEELLLGSRVYTTGRPVRLTDGDGHAVRPGADGRYRVQGGPRRTYQLASSCPAGSQLYVWAPDFTGSVQAPGGAPVAYSGRTSGHRAPVQRVGVTPGGGNFTLALRPALGPGILERDGVGCLDQARLTAAEQRLAATAATRVDVTSDGIRAQLPSGARGYAVVAAPDIAGWSCSTDGGTSRPASSYLGLLAVPLDGRTNSVSCSFTPPGLRIGEAVGGASLLGVGALAGYGWWRRRRGADGGSLPDRPRAETAVPATP</sequence>
<keyword evidence="2" id="KW-1133">Transmembrane helix</keyword>
<protein>
    <submittedName>
        <fullName evidence="4">YfhO family protein</fullName>
    </submittedName>
</protein>